<dbReference type="KEGG" id="psn:Pedsa_3244"/>
<evidence type="ECO:0000313" key="2">
    <source>
        <dbReference type="Proteomes" id="UP000000310"/>
    </source>
</evidence>
<dbReference type="Proteomes" id="UP000000310">
    <property type="component" value="Chromosome"/>
</dbReference>
<evidence type="ECO:0008006" key="3">
    <source>
        <dbReference type="Google" id="ProtNLM"/>
    </source>
</evidence>
<name>F0SBT8_PSESL</name>
<gene>
    <name evidence="1" type="ordered locus">Pedsa_3244</name>
</gene>
<dbReference type="HOGENOM" id="CLU_2452342_0_0_10"/>
<dbReference type="EMBL" id="CP002545">
    <property type="protein sequence ID" value="ADY53779.1"/>
    <property type="molecule type" value="Genomic_DNA"/>
</dbReference>
<dbReference type="AlphaFoldDB" id="F0SBT8"/>
<keyword evidence="2" id="KW-1185">Reference proteome</keyword>
<organism evidence="1 2">
    <name type="scientific">Pseudopedobacter saltans (strain ATCC 51119 / DSM 12145 / JCM 21818 / CCUG 39354 / LMG 10337 / NBRC 100064 / NCIMB 13643)</name>
    <name type="common">Pedobacter saltans</name>
    <dbReference type="NCBI Taxonomy" id="762903"/>
    <lineage>
        <taxon>Bacteria</taxon>
        <taxon>Pseudomonadati</taxon>
        <taxon>Bacteroidota</taxon>
        <taxon>Sphingobacteriia</taxon>
        <taxon>Sphingobacteriales</taxon>
        <taxon>Sphingobacteriaceae</taxon>
        <taxon>Pseudopedobacter</taxon>
    </lineage>
</organism>
<proteinExistence type="predicted"/>
<reference evidence="2" key="2">
    <citation type="submission" date="2011-02" db="EMBL/GenBank/DDBJ databases">
        <title>The complete genome of Pedobacter saltans DSM 12145.</title>
        <authorList>
            <consortium name="US DOE Joint Genome Institute (JGI-PGF)"/>
            <person name="Lucas S."/>
            <person name="Copeland A."/>
            <person name="Lapidus A."/>
            <person name="Bruce D."/>
            <person name="Goodwin L."/>
            <person name="Pitluck S."/>
            <person name="Kyrpides N."/>
            <person name="Mavromatis K."/>
            <person name="Pagani I."/>
            <person name="Ivanova N."/>
            <person name="Ovchinnikova G."/>
            <person name="Lu M."/>
            <person name="Detter J.C."/>
            <person name="Han C."/>
            <person name="Land M."/>
            <person name="Hauser L."/>
            <person name="Markowitz V."/>
            <person name="Cheng J.-F."/>
            <person name="Hugenholtz P."/>
            <person name="Woyke T."/>
            <person name="Wu D."/>
            <person name="Tindall B."/>
            <person name="Pomrenke H.G."/>
            <person name="Brambilla E."/>
            <person name="Klenk H.-P."/>
            <person name="Eisen J.A."/>
        </authorList>
    </citation>
    <scope>NUCLEOTIDE SEQUENCE [LARGE SCALE GENOMIC DNA]</scope>
    <source>
        <strain evidence="2">ATCC 51119 / DSM 12145 / JCM 21818 / LMG 10337 / NBRC 100064 / NCIMB 13643</strain>
    </source>
</reference>
<reference evidence="1 2" key="1">
    <citation type="journal article" date="2011" name="Stand. Genomic Sci.">
        <title>Complete genome sequence of the gliding, heparinolytic Pedobacter saltans type strain (113).</title>
        <authorList>
            <person name="Liolios K."/>
            <person name="Sikorski J."/>
            <person name="Lu M."/>
            <person name="Nolan M."/>
            <person name="Lapidus A."/>
            <person name="Lucas S."/>
            <person name="Hammon N."/>
            <person name="Deshpande S."/>
            <person name="Cheng J.F."/>
            <person name="Tapia R."/>
            <person name="Han C."/>
            <person name="Goodwin L."/>
            <person name="Pitluck S."/>
            <person name="Huntemann M."/>
            <person name="Ivanova N."/>
            <person name="Pagani I."/>
            <person name="Mavromatis K."/>
            <person name="Ovchinikova G."/>
            <person name="Pati A."/>
            <person name="Chen A."/>
            <person name="Palaniappan K."/>
            <person name="Land M."/>
            <person name="Hauser L."/>
            <person name="Brambilla E.M."/>
            <person name="Kotsyurbenko O."/>
            <person name="Rohde M."/>
            <person name="Tindall B.J."/>
            <person name="Abt B."/>
            <person name="Goker M."/>
            <person name="Detter J.C."/>
            <person name="Woyke T."/>
            <person name="Bristow J."/>
            <person name="Eisen J.A."/>
            <person name="Markowitz V."/>
            <person name="Hugenholtz P."/>
            <person name="Klenk H.P."/>
            <person name="Kyrpides N.C."/>
        </authorList>
    </citation>
    <scope>NUCLEOTIDE SEQUENCE [LARGE SCALE GENOMIC DNA]</scope>
    <source>
        <strain evidence="2">ATCC 51119 / DSM 12145 / JCM 21818 / LMG 10337 / NBRC 100064 / NCIMB 13643</strain>
    </source>
</reference>
<accession>F0SBT8</accession>
<evidence type="ECO:0000313" key="1">
    <source>
        <dbReference type="EMBL" id="ADY53779.1"/>
    </source>
</evidence>
<protein>
    <recommendedName>
        <fullName evidence="3">Helix-turn-helix domain-containing protein</fullName>
    </recommendedName>
</protein>
<sequence length="89" mass="10738">MQVNFKILEVLTNINKKLELILIHLTQIDAEKEEDEWLDSYEVMRLFNIHRSTLYRLKIEKILQPRKLGKKDLYLKSEIEKAIRSRVGR</sequence>